<dbReference type="EMBL" id="JAUHHV010000005">
    <property type="protein sequence ID" value="KAK1425642.1"/>
    <property type="molecule type" value="Genomic_DNA"/>
</dbReference>
<protein>
    <submittedName>
        <fullName evidence="2">Uncharacterized protein</fullName>
    </submittedName>
</protein>
<accession>A0AAD8NYG7</accession>
<feature type="compositionally biased region" description="Basic and acidic residues" evidence="1">
    <location>
        <begin position="116"/>
        <end position="128"/>
    </location>
</feature>
<proteinExistence type="predicted"/>
<comment type="caution">
    <text evidence="2">The sequence shown here is derived from an EMBL/GenBank/DDBJ whole genome shotgun (WGS) entry which is preliminary data.</text>
</comment>
<evidence type="ECO:0000313" key="2">
    <source>
        <dbReference type="EMBL" id="KAK1425642.1"/>
    </source>
</evidence>
<reference evidence="2" key="1">
    <citation type="journal article" date="2023" name="bioRxiv">
        <title>Improved chromosome-level genome assembly for marigold (Tagetes erecta).</title>
        <authorList>
            <person name="Jiang F."/>
            <person name="Yuan L."/>
            <person name="Wang S."/>
            <person name="Wang H."/>
            <person name="Xu D."/>
            <person name="Wang A."/>
            <person name="Fan W."/>
        </authorList>
    </citation>
    <scope>NUCLEOTIDE SEQUENCE</scope>
    <source>
        <strain evidence="2">WSJ</strain>
        <tissue evidence="2">Leaf</tissue>
    </source>
</reference>
<dbReference type="PANTHER" id="PTHR34956">
    <property type="entry name" value="OS05G0397300 PROTEIN"/>
    <property type="match status" value="1"/>
</dbReference>
<evidence type="ECO:0000313" key="3">
    <source>
        <dbReference type="Proteomes" id="UP001229421"/>
    </source>
</evidence>
<feature type="compositionally biased region" description="Basic residues" evidence="1">
    <location>
        <begin position="102"/>
        <end position="115"/>
    </location>
</feature>
<name>A0AAD8NYG7_TARER</name>
<dbReference type="PANTHER" id="PTHR34956:SF1">
    <property type="entry name" value="DUF4005 DOMAIN-CONTAINING PROTEIN"/>
    <property type="match status" value="1"/>
</dbReference>
<feature type="region of interest" description="Disordered" evidence="1">
    <location>
        <begin position="97"/>
        <end position="128"/>
    </location>
</feature>
<dbReference type="AlphaFoldDB" id="A0AAD8NYG7"/>
<sequence length="128" mass="14242">MNSNTPDTEDAAFYAQLTRQILLLMDEDEVAHVDRTRKCSPGLGWRPLCVSYGDGRSMFSGKHFGSMEGGRSLEVPGWMENLWANNGSGTGVFIPRAVATGKPRRKRHHRSRKNKGRVDSSAEQKVHG</sequence>
<organism evidence="2 3">
    <name type="scientific">Tagetes erecta</name>
    <name type="common">African marigold</name>
    <dbReference type="NCBI Taxonomy" id="13708"/>
    <lineage>
        <taxon>Eukaryota</taxon>
        <taxon>Viridiplantae</taxon>
        <taxon>Streptophyta</taxon>
        <taxon>Embryophyta</taxon>
        <taxon>Tracheophyta</taxon>
        <taxon>Spermatophyta</taxon>
        <taxon>Magnoliopsida</taxon>
        <taxon>eudicotyledons</taxon>
        <taxon>Gunneridae</taxon>
        <taxon>Pentapetalae</taxon>
        <taxon>asterids</taxon>
        <taxon>campanulids</taxon>
        <taxon>Asterales</taxon>
        <taxon>Asteraceae</taxon>
        <taxon>Asteroideae</taxon>
        <taxon>Heliantheae alliance</taxon>
        <taxon>Tageteae</taxon>
        <taxon>Tagetes</taxon>
    </lineage>
</organism>
<evidence type="ECO:0000256" key="1">
    <source>
        <dbReference type="SAM" id="MobiDB-lite"/>
    </source>
</evidence>
<dbReference type="Proteomes" id="UP001229421">
    <property type="component" value="Unassembled WGS sequence"/>
</dbReference>
<keyword evidence="3" id="KW-1185">Reference proteome</keyword>
<gene>
    <name evidence="2" type="ORF">QVD17_20997</name>
</gene>